<dbReference type="PROSITE" id="PS52016">
    <property type="entry name" value="TONB_DEPENDENT_REC_3"/>
    <property type="match status" value="1"/>
</dbReference>
<evidence type="ECO:0000313" key="15">
    <source>
        <dbReference type="EMBL" id="SFD37373.1"/>
    </source>
</evidence>
<evidence type="ECO:0000313" key="16">
    <source>
        <dbReference type="Proteomes" id="UP000198862"/>
    </source>
</evidence>
<keyword evidence="2 11" id="KW-0813">Transport</keyword>
<dbReference type="EMBL" id="FOLO01000052">
    <property type="protein sequence ID" value="SFD37373.1"/>
    <property type="molecule type" value="Genomic_DNA"/>
</dbReference>
<comment type="subcellular location">
    <subcellularLocation>
        <location evidence="1 11">Cell outer membrane</location>
        <topology evidence="1 11">Multi-pass membrane protein</topology>
    </subcellularLocation>
</comment>
<keyword evidence="3 11" id="KW-1134">Transmembrane beta strand</keyword>
<evidence type="ECO:0000256" key="2">
    <source>
        <dbReference type="ARBA" id="ARBA00022448"/>
    </source>
</evidence>
<dbReference type="SUPFAM" id="SSF56935">
    <property type="entry name" value="Porins"/>
    <property type="match status" value="1"/>
</dbReference>
<protein>
    <submittedName>
        <fullName evidence="15">Iron complex outermembrane recepter protein</fullName>
    </submittedName>
</protein>
<keyword evidence="10 11" id="KW-0998">Cell outer membrane</keyword>
<gene>
    <name evidence="15" type="ORF">SAMN02745724_04333</name>
</gene>
<feature type="domain" description="TonB-dependent receptor-like beta-barrel" evidence="13">
    <location>
        <begin position="292"/>
        <end position="715"/>
    </location>
</feature>
<keyword evidence="5 11" id="KW-0812">Transmembrane</keyword>
<evidence type="ECO:0000256" key="8">
    <source>
        <dbReference type="ARBA" id="ARBA00023077"/>
    </source>
</evidence>
<keyword evidence="9 11" id="KW-0472">Membrane</keyword>
<dbReference type="PANTHER" id="PTHR32552:SF81">
    <property type="entry name" value="TONB-DEPENDENT OUTER MEMBRANE RECEPTOR"/>
    <property type="match status" value="1"/>
</dbReference>
<evidence type="ECO:0000256" key="6">
    <source>
        <dbReference type="ARBA" id="ARBA00023004"/>
    </source>
</evidence>
<dbReference type="Pfam" id="PF00593">
    <property type="entry name" value="TonB_dep_Rec_b-barrel"/>
    <property type="match status" value="1"/>
</dbReference>
<evidence type="ECO:0000259" key="14">
    <source>
        <dbReference type="Pfam" id="PF07715"/>
    </source>
</evidence>
<accession>A0A1I1S0P9</accession>
<proteinExistence type="inferred from homology"/>
<feature type="domain" description="TonB-dependent receptor plug" evidence="14">
    <location>
        <begin position="45"/>
        <end position="153"/>
    </location>
</feature>
<evidence type="ECO:0000256" key="9">
    <source>
        <dbReference type="ARBA" id="ARBA00023136"/>
    </source>
</evidence>
<keyword evidence="8 12" id="KW-0798">TonB box</keyword>
<dbReference type="InterPro" id="IPR036942">
    <property type="entry name" value="Beta-barrel_TonB_sf"/>
</dbReference>
<evidence type="ECO:0000256" key="1">
    <source>
        <dbReference type="ARBA" id="ARBA00004571"/>
    </source>
</evidence>
<dbReference type="PANTHER" id="PTHR32552">
    <property type="entry name" value="FERRICHROME IRON RECEPTOR-RELATED"/>
    <property type="match status" value="1"/>
</dbReference>
<evidence type="ECO:0000256" key="12">
    <source>
        <dbReference type="RuleBase" id="RU003357"/>
    </source>
</evidence>
<reference evidence="15 16" key="1">
    <citation type="submission" date="2016-10" db="EMBL/GenBank/DDBJ databases">
        <authorList>
            <person name="de Groot N.N."/>
        </authorList>
    </citation>
    <scope>NUCLEOTIDE SEQUENCE [LARGE SCALE GENOMIC DNA]</scope>
    <source>
        <strain evidence="15 16">DSM 6059</strain>
    </source>
</reference>
<keyword evidence="16" id="KW-1185">Reference proteome</keyword>
<dbReference type="AlphaFoldDB" id="A0A1I1S0P9"/>
<dbReference type="RefSeq" id="WP_091989661.1">
    <property type="nucleotide sequence ID" value="NZ_FOLO01000052.1"/>
</dbReference>
<evidence type="ECO:0000256" key="7">
    <source>
        <dbReference type="ARBA" id="ARBA00023065"/>
    </source>
</evidence>
<dbReference type="InterPro" id="IPR012910">
    <property type="entry name" value="Plug_dom"/>
</dbReference>
<dbReference type="Proteomes" id="UP000198862">
    <property type="component" value="Unassembled WGS sequence"/>
</dbReference>
<keyword evidence="4" id="KW-0410">Iron transport</keyword>
<dbReference type="InterPro" id="IPR000531">
    <property type="entry name" value="Beta-barrel_TonB"/>
</dbReference>
<sequence>MKTTSLIMLSCFIFPNFLFSAQSKDDIKEIEVIEVKAQKRLQNINDVAISITALDGKSLSDQNIKDTTALSGQAVNFKITQNAAEGTPPAINIRGVGSMDYNTSTTSPVGVYVDNVAGGSANSQLVNLYDIDSIEILRGPQGTLFGRNTTGGAVLINTKRPTKEFSGYVTAGIAQRSQFKLEGAINLPVNENIYTRLAINHQEYDYSVKNLFDLAPKAKMEQTHGRLSVLADYDNLEIFAKVHIESWDGIVQPVGNIGVYKHVNGNKVLCTPSEAASGICADSFGFNDGSNDFYDVAVNNNINNDSPHKTDSWGTDLNINYQLSNNSYLVSISSFNTLDRVHFFNSDGSPAGLVEGGQDVYTDVYSQELRYHLDLDDTYVIFGAYYLDESLTQDNFIDLFRDFRSVDSLFGNAVKFFYDNKIQTDVWAAFANLDYDFNDKTSLSTGVRFSKENIAYRAIGSVNTSSQVNDQIGGTGPAWDVNGKINDDNVSGKLAINHVLSQNLTAFISYSRGYKSGGYNGAIITSLEEAQRNDYGSETLDAFELGSRIHWDDNNAYLYLALFNYDYQDQQVFMNQAAVSPTAPPIQLLDNVGESNLYGAEAELKWQLTPNFNMQLGIGYLPEANLEAFVDAQGKTITDNRLPFTSKWNVNGFIEYVQPLSNAELLFQLNFDYQSEFYFDQNQNAYAKQQDYALFNARIAYEQEDWTIALWGKNITDEEHSNLKFDLTALLGMLQDFKGDARQFGLDVSYAF</sequence>
<dbReference type="Pfam" id="PF07715">
    <property type="entry name" value="Plug"/>
    <property type="match status" value="1"/>
</dbReference>
<evidence type="ECO:0000256" key="4">
    <source>
        <dbReference type="ARBA" id="ARBA00022496"/>
    </source>
</evidence>
<dbReference type="GO" id="GO:0009279">
    <property type="term" value="C:cell outer membrane"/>
    <property type="evidence" value="ECO:0007669"/>
    <property type="project" value="UniProtKB-SubCell"/>
</dbReference>
<name>A0A1I1S0P9_9GAMM</name>
<comment type="similarity">
    <text evidence="11 12">Belongs to the TonB-dependent receptor family.</text>
</comment>
<evidence type="ECO:0000256" key="11">
    <source>
        <dbReference type="PROSITE-ProRule" id="PRU01360"/>
    </source>
</evidence>
<dbReference type="STRING" id="1123010.SAMN02745724_04333"/>
<keyword evidence="6" id="KW-0408">Iron</keyword>
<evidence type="ECO:0000256" key="3">
    <source>
        <dbReference type="ARBA" id="ARBA00022452"/>
    </source>
</evidence>
<dbReference type="OrthoDB" id="7051185at2"/>
<keyword evidence="7" id="KW-0406">Ion transport</keyword>
<dbReference type="Gene3D" id="2.40.170.20">
    <property type="entry name" value="TonB-dependent receptor, beta-barrel domain"/>
    <property type="match status" value="1"/>
</dbReference>
<dbReference type="InterPro" id="IPR039426">
    <property type="entry name" value="TonB-dep_rcpt-like"/>
</dbReference>
<evidence type="ECO:0000256" key="5">
    <source>
        <dbReference type="ARBA" id="ARBA00022692"/>
    </source>
</evidence>
<evidence type="ECO:0000259" key="13">
    <source>
        <dbReference type="Pfam" id="PF00593"/>
    </source>
</evidence>
<dbReference type="GO" id="GO:0006826">
    <property type="term" value="P:iron ion transport"/>
    <property type="evidence" value="ECO:0007669"/>
    <property type="project" value="UniProtKB-KW"/>
</dbReference>
<evidence type="ECO:0000256" key="10">
    <source>
        <dbReference type="ARBA" id="ARBA00023237"/>
    </source>
</evidence>
<organism evidence="15 16">
    <name type="scientific">Pseudoalteromonas denitrificans DSM 6059</name>
    <dbReference type="NCBI Taxonomy" id="1123010"/>
    <lineage>
        <taxon>Bacteria</taxon>
        <taxon>Pseudomonadati</taxon>
        <taxon>Pseudomonadota</taxon>
        <taxon>Gammaproteobacteria</taxon>
        <taxon>Alteromonadales</taxon>
        <taxon>Pseudoalteromonadaceae</taxon>
        <taxon>Pseudoalteromonas</taxon>
    </lineage>
</organism>